<dbReference type="Proteomes" id="UP001319180">
    <property type="component" value="Unassembled WGS sequence"/>
</dbReference>
<dbReference type="PANTHER" id="PTHR45953:SF1">
    <property type="entry name" value="IDURONATE 2-SULFATASE"/>
    <property type="match status" value="1"/>
</dbReference>
<dbReference type="RefSeq" id="WP_254091730.1">
    <property type="nucleotide sequence ID" value="NZ_JAHESC010000027.1"/>
</dbReference>
<evidence type="ECO:0000256" key="1">
    <source>
        <dbReference type="ARBA" id="ARBA00001913"/>
    </source>
</evidence>
<keyword evidence="4" id="KW-0732">Signal</keyword>
<evidence type="ECO:0000259" key="8">
    <source>
        <dbReference type="Pfam" id="PF00884"/>
    </source>
</evidence>
<dbReference type="Gene3D" id="3.40.720.10">
    <property type="entry name" value="Alkaline Phosphatase, subunit A"/>
    <property type="match status" value="1"/>
</dbReference>
<evidence type="ECO:0000256" key="7">
    <source>
        <dbReference type="SAM" id="MobiDB-lite"/>
    </source>
</evidence>
<accession>A0AAP2GEN7</accession>
<evidence type="ECO:0000256" key="2">
    <source>
        <dbReference type="ARBA" id="ARBA00008779"/>
    </source>
</evidence>
<dbReference type="InterPro" id="IPR000917">
    <property type="entry name" value="Sulfatase_N"/>
</dbReference>
<keyword evidence="5" id="KW-0378">Hydrolase</keyword>
<comment type="similarity">
    <text evidence="2">Belongs to the sulfatase family.</text>
</comment>
<proteinExistence type="inferred from homology"/>
<dbReference type="InterPro" id="IPR017850">
    <property type="entry name" value="Alkaline_phosphatase_core_sf"/>
</dbReference>
<sequence>MKRTSILYLFSMLMASLVLPGVVGKLQAQPQSQKPNVLLIVVDDMNCWSLLEDYPVLKVPAFRKLKSEAYYFRNASCAAPVCVPSRAAFFSGKYPHHSGVYRNGPDVWTRSTLLAGVEALPELFKRSGYTTWGGGKTFHVPLGEREKQMFDNKVFHGGYGPFATGKGHWYDVKPWEGPDTDFTDVVNADAATAFLAQQHDKPFFMYYGLYRPHSPYTAPKRFYDLYEGVNFPEPPGYLKNDLDDVPEMGQELSDGLNRVMKNGLSRADNMQTYLKAYCANTSFADWNVGRVLEALDKSVYAKNTLVILVSDNGFHNGTKDHWTKQTLWEQADNIPFLVRMPGGKASICPQTVGLIDIYPTLVDYCGLNRPRQTLDGKSFVPVLKDPAFTWERPGLTTFGENYTSLRNERYRYIIYPDGSKELYDHTNDPYEHTNLAGRAAMKPVMEELSRSIPTRFEKSVLAENEDLVTPRKTVPATSKKKKRKQMQSN</sequence>
<evidence type="ECO:0000256" key="5">
    <source>
        <dbReference type="ARBA" id="ARBA00022801"/>
    </source>
</evidence>
<evidence type="ECO:0000256" key="6">
    <source>
        <dbReference type="ARBA" id="ARBA00022837"/>
    </source>
</evidence>
<keyword evidence="6" id="KW-0106">Calcium</keyword>
<gene>
    <name evidence="9" type="ORF">KK078_18175</name>
</gene>
<dbReference type="PANTHER" id="PTHR45953">
    <property type="entry name" value="IDURONATE 2-SULFATASE"/>
    <property type="match status" value="1"/>
</dbReference>
<comment type="cofactor">
    <cofactor evidence="1">
        <name>Ca(2+)</name>
        <dbReference type="ChEBI" id="CHEBI:29108"/>
    </cofactor>
</comment>
<dbReference type="GO" id="GO:0046872">
    <property type="term" value="F:metal ion binding"/>
    <property type="evidence" value="ECO:0007669"/>
    <property type="project" value="UniProtKB-KW"/>
</dbReference>
<dbReference type="GO" id="GO:0004423">
    <property type="term" value="F:iduronate-2-sulfatase activity"/>
    <property type="evidence" value="ECO:0007669"/>
    <property type="project" value="InterPro"/>
</dbReference>
<feature type="region of interest" description="Disordered" evidence="7">
    <location>
        <begin position="459"/>
        <end position="489"/>
    </location>
</feature>
<comment type="caution">
    <text evidence="9">The sequence shown here is derived from an EMBL/GenBank/DDBJ whole genome shotgun (WGS) entry which is preliminary data.</text>
</comment>
<keyword evidence="3" id="KW-0479">Metal-binding</keyword>
<evidence type="ECO:0000313" key="9">
    <source>
        <dbReference type="EMBL" id="MBT1688504.1"/>
    </source>
</evidence>
<dbReference type="AlphaFoldDB" id="A0AAP2GEN7"/>
<feature type="domain" description="Sulfatase N-terminal" evidence="8">
    <location>
        <begin position="35"/>
        <end position="366"/>
    </location>
</feature>
<dbReference type="SUPFAM" id="SSF53649">
    <property type="entry name" value="Alkaline phosphatase-like"/>
    <property type="match status" value="1"/>
</dbReference>
<dbReference type="GO" id="GO:0005737">
    <property type="term" value="C:cytoplasm"/>
    <property type="evidence" value="ECO:0007669"/>
    <property type="project" value="TreeGrafter"/>
</dbReference>
<evidence type="ECO:0000256" key="4">
    <source>
        <dbReference type="ARBA" id="ARBA00022729"/>
    </source>
</evidence>
<protein>
    <submittedName>
        <fullName evidence="9">Sulfatase</fullName>
    </submittedName>
</protein>
<evidence type="ECO:0000313" key="10">
    <source>
        <dbReference type="Proteomes" id="UP001319180"/>
    </source>
</evidence>
<dbReference type="EMBL" id="JAHESC010000027">
    <property type="protein sequence ID" value="MBT1688504.1"/>
    <property type="molecule type" value="Genomic_DNA"/>
</dbReference>
<name>A0AAP2GEN7_9BACT</name>
<feature type="compositionally biased region" description="Basic residues" evidence="7">
    <location>
        <begin position="478"/>
        <end position="489"/>
    </location>
</feature>
<evidence type="ECO:0000256" key="3">
    <source>
        <dbReference type="ARBA" id="ARBA00022723"/>
    </source>
</evidence>
<reference evidence="9 10" key="1">
    <citation type="submission" date="2021-05" db="EMBL/GenBank/DDBJ databases">
        <title>A Polyphasic approach of four new species of the genus Ohtaekwangia: Ohtaekwangia histidinii sp. nov., Ohtaekwangia cretensis sp. nov., Ohtaekwangia indiensis sp. nov., Ohtaekwangia reichenbachii sp. nov. from diverse environment.</title>
        <authorList>
            <person name="Octaviana S."/>
        </authorList>
    </citation>
    <scope>NUCLEOTIDE SEQUENCE [LARGE SCALE GENOMIC DNA]</scope>
    <source>
        <strain evidence="9 10">PWU37</strain>
    </source>
</reference>
<keyword evidence="10" id="KW-1185">Reference proteome</keyword>
<dbReference type="CDD" id="cd16030">
    <property type="entry name" value="iduronate-2-sulfatase"/>
    <property type="match status" value="1"/>
</dbReference>
<dbReference type="InterPro" id="IPR035874">
    <property type="entry name" value="IDS"/>
</dbReference>
<dbReference type="Pfam" id="PF00884">
    <property type="entry name" value="Sulfatase"/>
    <property type="match status" value="1"/>
</dbReference>
<organism evidence="9 10">
    <name type="scientific">Dawidia soli</name>
    <dbReference type="NCBI Taxonomy" id="2782352"/>
    <lineage>
        <taxon>Bacteria</taxon>
        <taxon>Pseudomonadati</taxon>
        <taxon>Bacteroidota</taxon>
        <taxon>Cytophagia</taxon>
        <taxon>Cytophagales</taxon>
        <taxon>Chryseotaleaceae</taxon>
        <taxon>Dawidia</taxon>
    </lineage>
</organism>